<dbReference type="PANTHER" id="PTHR28008:SF1">
    <property type="entry name" value="DOMAIN PROTEIN, PUTATIVE (AFU_ORTHOLOGUE AFUA_3G10980)-RELATED"/>
    <property type="match status" value="1"/>
</dbReference>
<sequence>MYKNISWTLVILWMALIFYLSNQPEVVSDEISTGVAAHIAETVEGTTSNVNIDLASFNHIVRKNAHFFIYFILAVLVFNALRRNGRSSITLALAICVLYATSDEIHQLFVAGRGPQVSDVLIDTAGASVGLVIYLLAVRIRKTSRRSRAS</sequence>
<keyword evidence="1" id="KW-0472">Membrane</keyword>
<proteinExistence type="predicted"/>
<organism evidence="3 4">
    <name type="scientific">Lentibacillus halophilus</name>
    <dbReference type="NCBI Taxonomy" id="295065"/>
    <lineage>
        <taxon>Bacteria</taxon>
        <taxon>Bacillati</taxon>
        <taxon>Bacillota</taxon>
        <taxon>Bacilli</taxon>
        <taxon>Bacillales</taxon>
        <taxon>Bacillaceae</taxon>
        <taxon>Lentibacillus</taxon>
    </lineage>
</organism>
<feature type="transmembrane region" description="Helical" evidence="1">
    <location>
        <begin position="64"/>
        <end position="81"/>
    </location>
</feature>
<dbReference type="PANTHER" id="PTHR28008">
    <property type="entry name" value="DOMAIN PROTEIN, PUTATIVE (AFU_ORTHOLOGUE AFUA_3G10980)-RELATED"/>
    <property type="match status" value="1"/>
</dbReference>
<keyword evidence="1" id="KW-0812">Transmembrane</keyword>
<gene>
    <name evidence="3" type="ORF">GCM10008983_00060</name>
</gene>
<keyword evidence="1" id="KW-1133">Transmembrane helix</keyword>
<dbReference type="Pfam" id="PF04892">
    <property type="entry name" value="VanZ"/>
    <property type="match status" value="1"/>
</dbReference>
<dbReference type="RefSeq" id="WP_343750344.1">
    <property type="nucleotide sequence ID" value="NZ_BAAADM010000001.1"/>
</dbReference>
<keyword evidence="4" id="KW-1185">Reference proteome</keyword>
<evidence type="ECO:0000256" key="1">
    <source>
        <dbReference type="SAM" id="Phobius"/>
    </source>
</evidence>
<feature type="domain" description="VanZ-like" evidence="2">
    <location>
        <begin position="7"/>
        <end position="136"/>
    </location>
</feature>
<accession>A0ABP3IUK6</accession>
<dbReference type="NCBIfam" id="NF037970">
    <property type="entry name" value="vanZ_1"/>
    <property type="match status" value="1"/>
</dbReference>
<reference evidence="4" key="1">
    <citation type="journal article" date="2019" name="Int. J. Syst. Evol. Microbiol.">
        <title>The Global Catalogue of Microorganisms (GCM) 10K type strain sequencing project: providing services to taxonomists for standard genome sequencing and annotation.</title>
        <authorList>
            <consortium name="The Broad Institute Genomics Platform"/>
            <consortium name="The Broad Institute Genome Sequencing Center for Infectious Disease"/>
            <person name="Wu L."/>
            <person name="Ma J."/>
        </authorList>
    </citation>
    <scope>NUCLEOTIDE SEQUENCE [LARGE SCALE GENOMIC DNA]</scope>
    <source>
        <strain evidence="4">JCM 12149</strain>
    </source>
</reference>
<evidence type="ECO:0000313" key="4">
    <source>
        <dbReference type="Proteomes" id="UP001501459"/>
    </source>
</evidence>
<protein>
    <submittedName>
        <fullName evidence="3">VanZ family protein</fullName>
    </submittedName>
</protein>
<name>A0ABP3IUK6_9BACI</name>
<evidence type="ECO:0000259" key="2">
    <source>
        <dbReference type="Pfam" id="PF04892"/>
    </source>
</evidence>
<feature type="transmembrane region" description="Helical" evidence="1">
    <location>
        <begin position="120"/>
        <end position="138"/>
    </location>
</feature>
<dbReference type="PIRSF" id="PIRSF019083">
    <property type="entry name" value="UCP019083_VanZ"/>
    <property type="match status" value="1"/>
</dbReference>
<comment type="caution">
    <text evidence="3">The sequence shown here is derived from an EMBL/GenBank/DDBJ whole genome shotgun (WGS) entry which is preliminary data.</text>
</comment>
<dbReference type="InterPro" id="IPR016747">
    <property type="entry name" value="Phosphotransbutyrylase"/>
</dbReference>
<feature type="transmembrane region" description="Helical" evidence="1">
    <location>
        <begin position="88"/>
        <end position="108"/>
    </location>
</feature>
<dbReference type="EMBL" id="BAAADM010000001">
    <property type="protein sequence ID" value="GAA0427801.1"/>
    <property type="molecule type" value="Genomic_DNA"/>
</dbReference>
<evidence type="ECO:0000313" key="3">
    <source>
        <dbReference type="EMBL" id="GAA0427801.1"/>
    </source>
</evidence>
<dbReference type="InterPro" id="IPR006976">
    <property type="entry name" value="VanZ-like"/>
</dbReference>
<dbReference type="Proteomes" id="UP001501459">
    <property type="component" value="Unassembled WGS sequence"/>
</dbReference>